<feature type="compositionally biased region" description="Polar residues" evidence="8">
    <location>
        <begin position="1"/>
        <end position="10"/>
    </location>
</feature>
<evidence type="ECO:0000256" key="2">
    <source>
        <dbReference type="ARBA" id="ARBA00006924"/>
    </source>
</evidence>
<sequence length="607" mass="66247">MSHPVTSTADVGSRRTNPTTSLPTSTSPNATTPANNKRTTSGANAASAGHIFSDNDDDGGNDLEDDLPDILTSSQPTADSQSNGPVTLTDDERGTIRREARAMGGDAFTAACVFGKRHDLRKVILAFQDQFSKRDWADVEAEILPNGELPQLYACVHIAVQRFIRRRQRLPNVSTLGHAVELLQKSSRIMVVTGAGISVSCGIPDFRSKNGIYSRLTDYELEDPTQMFDLEYFRRKPETFYSFANEIYPSNFKPSPCHAFVALLEQQGKLLRNYTQNIDNIEQLAGIERVIQCHGSFRTARCVTCGYKVPGNAIEKEVFAKTVPKCPKCPPDSPFPVIKPDIVFFGEQLPDEFHDQIKPDLAATDLILVIGSSLKVAPVSEILSSVPDHVPQLIINRELLPYLAHHFDVHLLGNADTVVMELCRRAGWTLPHPVAQEGGASQPIEVEFHEPNIYLFEGGILTSQWSDAESDVESGDDEEESDEDEDRAPRRVADGKGTAEAAPPPIPARPPMPVSARTIVQSGAPSSSTVVARARDSDEDDTSSGDDHDDDYDAHADGDGISMDELAWLAADAADADMNLSPPGKRTPPGDGYSRGMRSASKRARRE</sequence>
<evidence type="ECO:0000256" key="1">
    <source>
        <dbReference type="ARBA" id="ARBA00001947"/>
    </source>
</evidence>
<dbReference type="Gene3D" id="3.40.50.1220">
    <property type="entry name" value="TPP-binding domain"/>
    <property type="match status" value="1"/>
</dbReference>
<reference evidence="10 11" key="1">
    <citation type="submission" date="2009-11" db="EMBL/GenBank/DDBJ databases">
        <title>Annotation of Allomyces macrogynus ATCC 38327.</title>
        <authorList>
            <consortium name="The Broad Institute Genome Sequencing Platform"/>
            <person name="Russ C."/>
            <person name="Cuomo C."/>
            <person name="Burger G."/>
            <person name="Gray M.W."/>
            <person name="Holland P.W.H."/>
            <person name="King N."/>
            <person name="Lang F.B.F."/>
            <person name="Roger A.J."/>
            <person name="Ruiz-Trillo I."/>
            <person name="Young S.K."/>
            <person name="Zeng Q."/>
            <person name="Gargeya S."/>
            <person name="Fitzgerald M."/>
            <person name="Haas B."/>
            <person name="Abouelleil A."/>
            <person name="Alvarado L."/>
            <person name="Arachchi H.M."/>
            <person name="Berlin A."/>
            <person name="Chapman S.B."/>
            <person name="Gearin G."/>
            <person name="Goldberg J."/>
            <person name="Griggs A."/>
            <person name="Gujja S."/>
            <person name="Hansen M."/>
            <person name="Heiman D."/>
            <person name="Howarth C."/>
            <person name="Larimer J."/>
            <person name="Lui A."/>
            <person name="MacDonald P.J.P."/>
            <person name="McCowen C."/>
            <person name="Montmayeur A."/>
            <person name="Murphy C."/>
            <person name="Neiman D."/>
            <person name="Pearson M."/>
            <person name="Priest M."/>
            <person name="Roberts A."/>
            <person name="Saif S."/>
            <person name="Shea T."/>
            <person name="Sisk P."/>
            <person name="Stolte C."/>
            <person name="Sykes S."/>
            <person name="Wortman J."/>
            <person name="Nusbaum C."/>
            <person name="Birren B."/>
        </authorList>
    </citation>
    <scope>NUCLEOTIDE SEQUENCE [LARGE SCALE GENOMIC DNA]</scope>
    <source>
        <strain evidence="10 11">ATCC 38327</strain>
    </source>
</reference>
<accession>A0A0L0SFJ7</accession>
<feature type="binding site" evidence="7">
    <location>
        <position position="302"/>
    </location>
    <ligand>
        <name>Zn(2+)</name>
        <dbReference type="ChEBI" id="CHEBI:29105"/>
    </ligand>
</feature>
<evidence type="ECO:0000256" key="8">
    <source>
        <dbReference type="SAM" id="MobiDB-lite"/>
    </source>
</evidence>
<dbReference type="InterPro" id="IPR029035">
    <property type="entry name" value="DHS-like_NAD/FAD-binding_dom"/>
</dbReference>
<keyword evidence="3" id="KW-0808">Transferase</keyword>
<feature type="binding site" evidence="7">
    <location>
        <position position="326"/>
    </location>
    <ligand>
        <name>Zn(2+)</name>
        <dbReference type="ChEBI" id="CHEBI:29105"/>
    </ligand>
</feature>
<dbReference type="Gene3D" id="3.30.1600.10">
    <property type="entry name" value="SIR2/SIRT2 'Small Domain"/>
    <property type="match status" value="1"/>
</dbReference>
<protein>
    <recommendedName>
        <fullName evidence="9">Deacetylase sirtuin-type domain-containing protein</fullName>
    </recommendedName>
</protein>
<comment type="similarity">
    <text evidence="2">Belongs to the sirtuin family. Class I subfamily.</text>
</comment>
<feature type="domain" description="Deacetylase sirtuin-type" evidence="9">
    <location>
        <begin position="169"/>
        <end position="429"/>
    </location>
</feature>
<feature type="region of interest" description="Disordered" evidence="8">
    <location>
        <begin position="574"/>
        <end position="607"/>
    </location>
</feature>
<evidence type="ECO:0000256" key="5">
    <source>
        <dbReference type="ARBA" id="ARBA00022833"/>
    </source>
</evidence>
<feature type="compositionally biased region" description="Pro residues" evidence="8">
    <location>
        <begin position="502"/>
        <end position="513"/>
    </location>
</feature>
<dbReference type="InterPro" id="IPR050134">
    <property type="entry name" value="NAD-dep_sirtuin_deacylases"/>
</dbReference>
<keyword evidence="5 7" id="KW-0862">Zinc</keyword>
<feature type="compositionally biased region" description="Polar residues" evidence="8">
    <location>
        <begin position="518"/>
        <end position="530"/>
    </location>
</feature>
<dbReference type="GO" id="GO:0046970">
    <property type="term" value="F:histone H4K16 deacetylase activity, NAD-dependent"/>
    <property type="evidence" value="ECO:0007669"/>
    <property type="project" value="TreeGrafter"/>
</dbReference>
<proteinExistence type="inferred from homology"/>
<dbReference type="Pfam" id="PF02146">
    <property type="entry name" value="SIR2"/>
    <property type="match status" value="1"/>
</dbReference>
<dbReference type="VEuPathDB" id="FungiDB:AMAG_07014"/>
<dbReference type="AlphaFoldDB" id="A0A0L0SFJ7"/>
<feature type="compositionally biased region" description="Polar residues" evidence="8">
    <location>
        <begin position="71"/>
        <end position="86"/>
    </location>
</feature>
<dbReference type="GO" id="GO:0005634">
    <property type="term" value="C:nucleus"/>
    <property type="evidence" value="ECO:0007669"/>
    <property type="project" value="TreeGrafter"/>
</dbReference>
<feature type="region of interest" description="Disordered" evidence="8">
    <location>
        <begin position="1"/>
        <end position="93"/>
    </location>
</feature>
<dbReference type="Proteomes" id="UP000054350">
    <property type="component" value="Unassembled WGS sequence"/>
</dbReference>
<feature type="region of interest" description="Disordered" evidence="8">
    <location>
        <begin position="466"/>
        <end position="559"/>
    </location>
</feature>
<keyword evidence="4 7" id="KW-0479">Metal-binding</keyword>
<feature type="active site" description="Proton acceptor" evidence="7">
    <location>
        <position position="294"/>
    </location>
</feature>
<dbReference type="eggNOG" id="KOG2684">
    <property type="taxonomic scope" value="Eukaryota"/>
</dbReference>
<comment type="cofactor">
    <cofactor evidence="1">
        <name>Zn(2+)</name>
        <dbReference type="ChEBI" id="CHEBI:29105"/>
    </cofactor>
</comment>
<keyword evidence="6" id="KW-0520">NAD</keyword>
<name>A0A0L0SFJ7_ALLM3</name>
<gene>
    <name evidence="10" type="ORF">AMAG_07014</name>
</gene>
<feature type="compositionally biased region" description="Acidic residues" evidence="8">
    <location>
        <begin position="537"/>
        <end position="552"/>
    </location>
</feature>
<dbReference type="InterPro" id="IPR026591">
    <property type="entry name" value="Sirtuin_cat_small_dom_sf"/>
</dbReference>
<dbReference type="STRING" id="578462.A0A0L0SFJ7"/>
<dbReference type="GO" id="GO:0046872">
    <property type="term" value="F:metal ion binding"/>
    <property type="evidence" value="ECO:0007669"/>
    <property type="project" value="UniProtKB-KW"/>
</dbReference>
<evidence type="ECO:0000256" key="6">
    <source>
        <dbReference type="ARBA" id="ARBA00023027"/>
    </source>
</evidence>
<dbReference type="InterPro" id="IPR003000">
    <property type="entry name" value="Sirtuin"/>
</dbReference>
<dbReference type="PANTHER" id="PTHR11085">
    <property type="entry name" value="NAD-DEPENDENT PROTEIN DEACYLASE SIRTUIN-5, MITOCHONDRIAL-RELATED"/>
    <property type="match status" value="1"/>
</dbReference>
<evidence type="ECO:0000256" key="7">
    <source>
        <dbReference type="PROSITE-ProRule" id="PRU00236"/>
    </source>
</evidence>
<evidence type="ECO:0000259" key="9">
    <source>
        <dbReference type="PROSITE" id="PS50305"/>
    </source>
</evidence>
<dbReference type="SUPFAM" id="SSF52467">
    <property type="entry name" value="DHS-like NAD/FAD-binding domain"/>
    <property type="match status" value="1"/>
</dbReference>
<dbReference type="OrthoDB" id="420264at2759"/>
<evidence type="ECO:0000256" key="3">
    <source>
        <dbReference type="ARBA" id="ARBA00022679"/>
    </source>
</evidence>
<dbReference type="InterPro" id="IPR026590">
    <property type="entry name" value="Ssirtuin_cat_dom"/>
</dbReference>
<dbReference type="PROSITE" id="PS50305">
    <property type="entry name" value="SIRTUIN"/>
    <property type="match status" value="1"/>
</dbReference>
<dbReference type="EMBL" id="GG745337">
    <property type="protein sequence ID" value="KNE61271.1"/>
    <property type="molecule type" value="Genomic_DNA"/>
</dbReference>
<dbReference type="GO" id="GO:0070403">
    <property type="term" value="F:NAD+ binding"/>
    <property type="evidence" value="ECO:0007669"/>
    <property type="project" value="InterPro"/>
</dbReference>
<evidence type="ECO:0000313" key="10">
    <source>
        <dbReference type="EMBL" id="KNE61271.1"/>
    </source>
</evidence>
<reference evidence="11" key="2">
    <citation type="submission" date="2009-11" db="EMBL/GenBank/DDBJ databases">
        <title>The Genome Sequence of Allomyces macrogynus strain ATCC 38327.</title>
        <authorList>
            <consortium name="The Broad Institute Genome Sequencing Platform"/>
            <person name="Russ C."/>
            <person name="Cuomo C."/>
            <person name="Shea T."/>
            <person name="Young S.K."/>
            <person name="Zeng Q."/>
            <person name="Koehrsen M."/>
            <person name="Haas B."/>
            <person name="Borodovsky M."/>
            <person name="Guigo R."/>
            <person name="Alvarado L."/>
            <person name="Berlin A."/>
            <person name="Borenstein D."/>
            <person name="Chen Z."/>
            <person name="Engels R."/>
            <person name="Freedman E."/>
            <person name="Gellesch M."/>
            <person name="Goldberg J."/>
            <person name="Griggs A."/>
            <person name="Gujja S."/>
            <person name="Heiman D."/>
            <person name="Hepburn T."/>
            <person name="Howarth C."/>
            <person name="Jen D."/>
            <person name="Larson L."/>
            <person name="Lewis B."/>
            <person name="Mehta T."/>
            <person name="Park D."/>
            <person name="Pearson M."/>
            <person name="Roberts A."/>
            <person name="Saif S."/>
            <person name="Shenoy N."/>
            <person name="Sisk P."/>
            <person name="Stolte C."/>
            <person name="Sykes S."/>
            <person name="Walk T."/>
            <person name="White J."/>
            <person name="Yandava C."/>
            <person name="Burger G."/>
            <person name="Gray M.W."/>
            <person name="Holland P.W.H."/>
            <person name="King N."/>
            <person name="Lang F.B.F."/>
            <person name="Roger A.J."/>
            <person name="Ruiz-Trillo I."/>
            <person name="Lander E."/>
            <person name="Nusbaum C."/>
        </authorList>
    </citation>
    <scope>NUCLEOTIDE SEQUENCE [LARGE SCALE GENOMIC DNA]</scope>
    <source>
        <strain evidence="11">ATCC 38327</strain>
    </source>
</reference>
<feature type="compositionally biased region" description="Acidic residues" evidence="8">
    <location>
        <begin position="54"/>
        <end position="68"/>
    </location>
</feature>
<organism evidence="10 11">
    <name type="scientific">Allomyces macrogynus (strain ATCC 38327)</name>
    <name type="common">Allomyces javanicus var. macrogynus</name>
    <dbReference type="NCBI Taxonomy" id="578462"/>
    <lineage>
        <taxon>Eukaryota</taxon>
        <taxon>Fungi</taxon>
        <taxon>Fungi incertae sedis</taxon>
        <taxon>Blastocladiomycota</taxon>
        <taxon>Blastocladiomycetes</taxon>
        <taxon>Blastocladiales</taxon>
        <taxon>Blastocladiaceae</taxon>
        <taxon>Allomyces</taxon>
    </lineage>
</organism>
<feature type="compositionally biased region" description="Low complexity" evidence="8">
    <location>
        <begin position="14"/>
        <end position="36"/>
    </location>
</feature>
<evidence type="ECO:0000313" key="11">
    <source>
        <dbReference type="Proteomes" id="UP000054350"/>
    </source>
</evidence>
<feature type="compositionally biased region" description="Acidic residues" evidence="8">
    <location>
        <begin position="468"/>
        <end position="486"/>
    </location>
</feature>
<dbReference type="CDD" id="cd01408">
    <property type="entry name" value="SIRT1"/>
    <property type="match status" value="1"/>
</dbReference>
<dbReference type="PANTHER" id="PTHR11085:SF9">
    <property type="entry name" value="NAD-DEPENDENT PROTEIN DEACETYLASE SIRTUIN-1"/>
    <property type="match status" value="1"/>
</dbReference>
<evidence type="ECO:0000256" key="4">
    <source>
        <dbReference type="ARBA" id="ARBA00022723"/>
    </source>
</evidence>
<feature type="binding site" evidence="7">
    <location>
        <position position="305"/>
    </location>
    <ligand>
        <name>Zn(2+)</name>
        <dbReference type="ChEBI" id="CHEBI:29105"/>
    </ligand>
</feature>
<feature type="binding site" evidence="7">
    <location>
        <position position="329"/>
    </location>
    <ligand>
        <name>Zn(2+)</name>
        <dbReference type="ChEBI" id="CHEBI:29105"/>
    </ligand>
</feature>
<keyword evidence="11" id="KW-1185">Reference proteome</keyword>